<protein>
    <submittedName>
        <fullName evidence="1">Uncharacterized protein</fullName>
    </submittedName>
</protein>
<dbReference type="GeneID" id="92048263"/>
<organism evidence="1 2">
    <name type="scientific">Apiospora hydei</name>
    <dbReference type="NCBI Taxonomy" id="1337664"/>
    <lineage>
        <taxon>Eukaryota</taxon>
        <taxon>Fungi</taxon>
        <taxon>Dikarya</taxon>
        <taxon>Ascomycota</taxon>
        <taxon>Pezizomycotina</taxon>
        <taxon>Sordariomycetes</taxon>
        <taxon>Xylariomycetidae</taxon>
        <taxon>Amphisphaeriales</taxon>
        <taxon>Apiosporaceae</taxon>
        <taxon>Apiospora</taxon>
    </lineage>
</organism>
<sequence length="118" mass="12832">MSSIKFDPLADVFEGALKQPASSRKGFQARIRARGYLSLFWSDIWLAGLVVGSCLALQKLNDEVSPAKGLSIFLPEGTLAEIENITKTAFDLPKPLYKILQKPIVDFLAGPTCLFGGC</sequence>
<keyword evidence="2" id="KW-1185">Reference proteome</keyword>
<name>A0ABR1VKC6_9PEZI</name>
<accession>A0ABR1VKC6</accession>
<proteinExistence type="predicted"/>
<comment type="caution">
    <text evidence="1">The sequence shown here is derived from an EMBL/GenBank/DDBJ whole genome shotgun (WGS) entry which is preliminary data.</text>
</comment>
<dbReference type="EMBL" id="JAQQWN010000008">
    <property type="protein sequence ID" value="KAK8070685.1"/>
    <property type="molecule type" value="Genomic_DNA"/>
</dbReference>
<reference evidence="1 2" key="1">
    <citation type="submission" date="2023-01" db="EMBL/GenBank/DDBJ databases">
        <title>Analysis of 21 Apiospora genomes using comparative genomics revels a genus with tremendous synthesis potential of carbohydrate active enzymes and secondary metabolites.</title>
        <authorList>
            <person name="Sorensen T."/>
        </authorList>
    </citation>
    <scope>NUCLEOTIDE SEQUENCE [LARGE SCALE GENOMIC DNA]</scope>
    <source>
        <strain evidence="1 2">CBS 114990</strain>
    </source>
</reference>
<gene>
    <name evidence="1" type="ORF">PG997_010888</name>
</gene>
<evidence type="ECO:0000313" key="1">
    <source>
        <dbReference type="EMBL" id="KAK8070685.1"/>
    </source>
</evidence>
<dbReference type="Proteomes" id="UP001433268">
    <property type="component" value="Unassembled WGS sequence"/>
</dbReference>
<dbReference type="RefSeq" id="XP_066664493.1">
    <property type="nucleotide sequence ID" value="XM_066815203.1"/>
</dbReference>
<evidence type="ECO:0000313" key="2">
    <source>
        <dbReference type="Proteomes" id="UP001433268"/>
    </source>
</evidence>